<organism evidence="1 2">
    <name type="scientific">Nostoc linckia z7</name>
    <dbReference type="NCBI Taxonomy" id="1628745"/>
    <lineage>
        <taxon>Bacteria</taxon>
        <taxon>Bacillati</taxon>
        <taxon>Cyanobacteriota</taxon>
        <taxon>Cyanophyceae</taxon>
        <taxon>Nostocales</taxon>
        <taxon>Nostocaceae</taxon>
        <taxon>Nostoc</taxon>
    </lineage>
</organism>
<name>A0ABX4KKK6_NOSLI</name>
<proteinExistence type="predicted"/>
<dbReference type="Proteomes" id="UP000222523">
    <property type="component" value="Unassembled WGS sequence"/>
</dbReference>
<comment type="caution">
    <text evidence="1">The sequence shown here is derived from an EMBL/GenBank/DDBJ whole genome shotgun (WGS) entry which is preliminary data.</text>
</comment>
<dbReference type="EMBL" id="LAHC01000059">
    <property type="protein sequence ID" value="PHJ94483.1"/>
    <property type="molecule type" value="Genomic_DNA"/>
</dbReference>
<gene>
    <name evidence="1" type="ORF">VF04_22145</name>
</gene>
<accession>A0ABX4KKK6</accession>
<keyword evidence="2" id="KW-1185">Reference proteome</keyword>
<evidence type="ECO:0000313" key="1">
    <source>
        <dbReference type="EMBL" id="PHJ94483.1"/>
    </source>
</evidence>
<sequence>MMGMGHGAWGIGHWALGMGHWAWGMGHGERERSMVRQAHQPGERLNLSLYPLPFTLSPFPLPLYPFPFPLGAMRKSEMLSFGQGAGGRGQGD</sequence>
<evidence type="ECO:0000313" key="2">
    <source>
        <dbReference type="Proteomes" id="UP000222523"/>
    </source>
</evidence>
<protein>
    <submittedName>
        <fullName evidence="1">Uncharacterized protein</fullName>
    </submittedName>
</protein>
<reference evidence="1 2" key="1">
    <citation type="submission" date="2015-02" db="EMBL/GenBank/DDBJ databases">
        <title>Nostoc linckia genome annotation.</title>
        <authorList>
            <person name="Zhou Z."/>
        </authorList>
    </citation>
    <scope>NUCLEOTIDE SEQUENCE [LARGE SCALE GENOMIC DNA]</scope>
    <source>
        <strain evidence="2">z7</strain>
    </source>
</reference>